<proteinExistence type="predicted"/>
<dbReference type="AlphaFoldDB" id="A0A8J6UQ60"/>
<dbReference type="EMBL" id="JACXAF010000017">
    <property type="protein sequence ID" value="MBD1390392.1"/>
    <property type="molecule type" value="Genomic_DNA"/>
</dbReference>
<dbReference type="Proteomes" id="UP000638014">
    <property type="component" value="Unassembled WGS sequence"/>
</dbReference>
<evidence type="ECO:0000313" key="2">
    <source>
        <dbReference type="Proteomes" id="UP000638014"/>
    </source>
</evidence>
<organism evidence="1 2">
    <name type="scientific">Neiella litorisoli</name>
    <dbReference type="NCBI Taxonomy" id="2771431"/>
    <lineage>
        <taxon>Bacteria</taxon>
        <taxon>Pseudomonadati</taxon>
        <taxon>Pseudomonadota</taxon>
        <taxon>Gammaproteobacteria</taxon>
        <taxon>Alteromonadales</taxon>
        <taxon>Echinimonadaceae</taxon>
        <taxon>Neiella</taxon>
    </lineage>
</organism>
<dbReference type="RefSeq" id="WP_191145461.1">
    <property type="nucleotide sequence ID" value="NZ_JACXAF010000017.1"/>
</dbReference>
<sequence>MTIQFEAPALFSSNAAANKQRHSVTLKSILGALCSQLPCWLKHLTSLLIDYRSESLVEEVNIH</sequence>
<name>A0A8J6UQ60_9GAMM</name>
<reference evidence="1" key="1">
    <citation type="submission" date="2020-09" db="EMBL/GenBank/DDBJ databases">
        <title>A novel bacterium of genus Neiella, isolated from South China Sea.</title>
        <authorList>
            <person name="Huang H."/>
            <person name="Mo K."/>
            <person name="Hu Y."/>
        </authorList>
    </citation>
    <scope>NUCLEOTIDE SEQUENCE</scope>
    <source>
        <strain evidence="1">HB171785</strain>
    </source>
</reference>
<keyword evidence="2" id="KW-1185">Reference proteome</keyword>
<protein>
    <submittedName>
        <fullName evidence="1">Uncharacterized protein</fullName>
    </submittedName>
</protein>
<comment type="caution">
    <text evidence="1">The sequence shown here is derived from an EMBL/GenBank/DDBJ whole genome shotgun (WGS) entry which is preliminary data.</text>
</comment>
<evidence type="ECO:0000313" key="1">
    <source>
        <dbReference type="EMBL" id="MBD1390392.1"/>
    </source>
</evidence>
<gene>
    <name evidence="1" type="ORF">IC617_13195</name>
</gene>
<accession>A0A8J6UQ60</accession>